<dbReference type="InterPro" id="IPR000835">
    <property type="entry name" value="HTH_MarR-typ"/>
</dbReference>
<dbReference type="InterPro" id="IPR023187">
    <property type="entry name" value="Tscrpt_reg_MarR-type_CS"/>
</dbReference>
<dbReference type="Pfam" id="PF12802">
    <property type="entry name" value="MarR_2"/>
    <property type="match status" value="1"/>
</dbReference>
<dbReference type="PANTHER" id="PTHR42756:SF1">
    <property type="entry name" value="TRANSCRIPTIONAL REPRESSOR OF EMRAB OPERON"/>
    <property type="match status" value="1"/>
</dbReference>
<dbReference type="Proteomes" id="UP000011666">
    <property type="component" value="Unassembled WGS sequence"/>
</dbReference>
<reference evidence="5 6" key="1">
    <citation type="submission" date="2013-01" db="EMBL/GenBank/DDBJ databases">
        <title>Whole genome shotgun sequence of Gordonia soli NBRC 108243.</title>
        <authorList>
            <person name="Isaki-Nakamura S."/>
            <person name="Hosoyama A."/>
            <person name="Tsuchikane K."/>
            <person name="Ando Y."/>
            <person name="Baba S."/>
            <person name="Ohji S."/>
            <person name="Hamada M."/>
            <person name="Tamura T."/>
            <person name="Yamazoe A."/>
            <person name="Yamazaki S."/>
            <person name="Fujita N."/>
        </authorList>
    </citation>
    <scope>NUCLEOTIDE SEQUENCE [LARGE SCALE GENOMIC DNA]</scope>
    <source>
        <strain evidence="5 6">NBRC 108243</strain>
    </source>
</reference>
<evidence type="ECO:0000256" key="2">
    <source>
        <dbReference type="ARBA" id="ARBA00023125"/>
    </source>
</evidence>
<name>M0QPQ7_9ACTN</name>
<proteinExistence type="predicted"/>
<keyword evidence="6" id="KW-1185">Reference proteome</keyword>
<dbReference type="InterPro" id="IPR036388">
    <property type="entry name" value="WH-like_DNA-bd_sf"/>
</dbReference>
<organism evidence="5 6">
    <name type="scientific">Gordonia soli NBRC 108243</name>
    <dbReference type="NCBI Taxonomy" id="1223545"/>
    <lineage>
        <taxon>Bacteria</taxon>
        <taxon>Bacillati</taxon>
        <taxon>Actinomycetota</taxon>
        <taxon>Actinomycetes</taxon>
        <taxon>Mycobacteriales</taxon>
        <taxon>Gordoniaceae</taxon>
        <taxon>Gordonia</taxon>
    </lineage>
</organism>
<accession>M0QPQ7</accession>
<gene>
    <name evidence="5" type="ORF">GS4_36_00490</name>
</gene>
<dbReference type="SMART" id="SM00347">
    <property type="entry name" value="HTH_MARR"/>
    <property type="match status" value="1"/>
</dbReference>
<feature type="domain" description="HTH marR-type" evidence="4">
    <location>
        <begin position="1"/>
        <end position="135"/>
    </location>
</feature>
<keyword evidence="2" id="KW-0238">DNA-binding</keyword>
<dbReference type="AlphaFoldDB" id="M0QPQ7"/>
<dbReference type="GO" id="GO:0003677">
    <property type="term" value="F:DNA binding"/>
    <property type="evidence" value="ECO:0007669"/>
    <property type="project" value="UniProtKB-KW"/>
</dbReference>
<comment type="caution">
    <text evidence="5">The sequence shown here is derived from an EMBL/GenBank/DDBJ whole genome shotgun (WGS) entry which is preliminary data.</text>
</comment>
<protein>
    <submittedName>
        <fullName evidence="5">Putative MarR family transcriptional regulator</fullName>
    </submittedName>
</protein>
<dbReference type="PROSITE" id="PS01117">
    <property type="entry name" value="HTH_MARR_1"/>
    <property type="match status" value="1"/>
</dbReference>
<evidence type="ECO:0000259" key="4">
    <source>
        <dbReference type="PROSITE" id="PS50995"/>
    </source>
</evidence>
<dbReference type="PROSITE" id="PS50995">
    <property type="entry name" value="HTH_MARR_2"/>
    <property type="match status" value="1"/>
</dbReference>
<keyword evidence="3" id="KW-0804">Transcription</keyword>
<dbReference type="eggNOG" id="COG1846">
    <property type="taxonomic scope" value="Bacteria"/>
</dbReference>
<dbReference type="SUPFAM" id="SSF46785">
    <property type="entry name" value="Winged helix' DNA-binding domain"/>
    <property type="match status" value="1"/>
</dbReference>
<dbReference type="EMBL" id="BANX01000036">
    <property type="protein sequence ID" value="GAC70563.1"/>
    <property type="molecule type" value="Genomic_DNA"/>
</dbReference>
<dbReference type="PRINTS" id="PR00598">
    <property type="entry name" value="HTHMARR"/>
</dbReference>
<evidence type="ECO:0000256" key="3">
    <source>
        <dbReference type="ARBA" id="ARBA00023163"/>
    </source>
</evidence>
<evidence type="ECO:0000256" key="1">
    <source>
        <dbReference type="ARBA" id="ARBA00023015"/>
    </source>
</evidence>
<keyword evidence="1" id="KW-0805">Transcription regulation</keyword>
<dbReference type="PANTHER" id="PTHR42756">
    <property type="entry name" value="TRANSCRIPTIONAL REGULATOR, MARR"/>
    <property type="match status" value="1"/>
</dbReference>
<sequence>MIAFLDRLSCLGKAHAMDTLASTDLTFSQLRVVFALYSHRSDEGVAMSVNEIADQVGLSLAATGRVVDKLVGAGLVDRREDASDRRVKRVSLTDEGRHLVDSQLTIKQDLIRMFIARLPATVRTHLRAALLPIVDADTDYFELPNTAAAARSDSQKACS</sequence>
<evidence type="ECO:0000313" key="5">
    <source>
        <dbReference type="EMBL" id="GAC70563.1"/>
    </source>
</evidence>
<dbReference type="CDD" id="cd00090">
    <property type="entry name" value="HTH_ARSR"/>
    <property type="match status" value="1"/>
</dbReference>
<dbReference type="Gene3D" id="1.10.10.10">
    <property type="entry name" value="Winged helix-like DNA-binding domain superfamily/Winged helix DNA-binding domain"/>
    <property type="match status" value="1"/>
</dbReference>
<dbReference type="GO" id="GO:0003700">
    <property type="term" value="F:DNA-binding transcription factor activity"/>
    <property type="evidence" value="ECO:0007669"/>
    <property type="project" value="InterPro"/>
</dbReference>
<evidence type="ECO:0000313" key="6">
    <source>
        <dbReference type="Proteomes" id="UP000011666"/>
    </source>
</evidence>
<dbReference type="InterPro" id="IPR011991">
    <property type="entry name" value="ArsR-like_HTH"/>
</dbReference>
<dbReference type="OrthoDB" id="122135at2"/>
<dbReference type="RefSeq" id="WP_007624688.1">
    <property type="nucleotide sequence ID" value="NZ_BANX01000036.1"/>
</dbReference>
<dbReference type="STRING" id="1223545.GS4_36_00490"/>
<dbReference type="InterPro" id="IPR036390">
    <property type="entry name" value="WH_DNA-bd_sf"/>
</dbReference>